<dbReference type="RefSeq" id="WP_262067410.1">
    <property type="nucleotide sequence ID" value="NZ_JAMXOD010000035.1"/>
</dbReference>
<dbReference type="Pfam" id="PF22740">
    <property type="entry name" value="PapZ_C"/>
    <property type="match status" value="1"/>
</dbReference>
<organism evidence="7 8">
    <name type="scientific">Aequitasia blattaphilus</name>
    <dbReference type="NCBI Taxonomy" id="2949332"/>
    <lineage>
        <taxon>Bacteria</taxon>
        <taxon>Bacillati</taxon>
        <taxon>Bacillota</taxon>
        <taxon>Clostridia</taxon>
        <taxon>Lachnospirales</taxon>
        <taxon>Lachnospiraceae</taxon>
        <taxon>Aequitasia</taxon>
    </lineage>
</organism>
<comment type="caution">
    <text evidence="7">The sequence shown here is derived from an EMBL/GenBank/DDBJ whole genome shotgun (WGS) entry which is preliminary data.</text>
</comment>
<feature type="domain" description="RapZ C-terminal" evidence="6">
    <location>
        <begin position="165"/>
        <end position="285"/>
    </location>
</feature>
<evidence type="ECO:0000259" key="5">
    <source>
        <dbReference type="Pfam" id="PF03668"/>
    </source>
</evidence>
<dbReference type="InterPro" id="IPR053930">
    <property type="entry name" value="RapZ-like_N"/>
</dbReference>
<feature type="binding site" evidence="4">
    <location>
        <begin position="59"/>
        <end position="62"/>
    </location>
    <ligand>
        <name>GTP</name>
        <dbReference type="ChEBI" id="CHEBI:37565"/>
    </ligand>
</feature>
<evidence type="ECO:0000256" key="4">
    <source>
        <dbReference type="HAMAP-Rule" id="MF_00636"/>
    </source>
</evidence>
<dbReference type="NCBIfam" id="NF003828">
    <property type="entry name" value="PRK05416.1"/>
    <property type="match status" value="1"/>
</dbReference>
<feature type="domain" description="RapZ-like N-terminal" evidence="5">
    <location>
        <begin position="1"/>
        <end position="153"/>
    </location>
</feature>
<keyword evidence="1 4" id="KW-0547">Nucleotide-binding</keyword>
<keyword evidence="3 4" id="KW-0342">GTP-binding</keyword>
<evidence type="ECO:0000313" key="7">
    <source>
        <dbReference type="EMBL" id="MCP1103641.1"/>
    </source>
</evidence>
<gene>
    <name evidence="7" type="primary">rapZ</name>
    <name evidence="7" type="ORF">NK125_14665</name>
</gene>
<dbReference type="InterPro" id="IPR027417">
    <property type="entry name" value="P-loop_NTPase"/>
</dbReference>
<evidence type="ECO:0000259" key="6">
    <source>
        <dbReference type="Pfam" id="PF22740"/>
    </source>
</evidence>
<dbReference type="EMBL" id="JAMZFW010000035">
    <property type="protein sequence ID" value="MCP1103641.1"/>
    <property type="molecule type" value="Genomic_DNA"/>
</dbReference>
<keyword evidence="2 4" id="KW-0067">ATP-binding</keyword>
<evidence type="ECO:0000313" key="8">
    <source>
        <dbReference type="Proteomes" id="UP001523566"/>
    </source>
</evidence>
<dbReference type="PIRSF" id="PIRSF005052">
    <property type="entry name" value="P-loopkin"/>
    <property type="match status" value="1"/>
</dbReference>
<dbReference type="InterPro" id="IPR053931">
    <property type="entry name" value="RapZ_C"/>
</dbReference>
<reference evidence="7 8" key="1">
    <citation type="journal article" date="2022" name="Genome Biol. Evol.">
        <title>Host diet, physiology and behaviors set the stage for Lachnospiraceae cladogenesis.</title>
        <authorList>
            <person name="Vera-Ponce De Leon A."/>
            <person name="Schneider M."/>
            <person name="Jahnes B.C."/>
            <person name="Sadowski V."/>
            <person name="Camuy-Velez L.A."/>
            <person name="Duan J."/>
            <person name="Sabree Z.L."/>
        </authorList>
    </citation>
    <scope>NUCLEOTIDE SEQUENCE [LARGE SCALE GENOMIC DNA]</scope>
    <source>
        <strain evidence="7 8">PAL113</strain>
    </source>
</reference>
<proteinExistence type="inferred from homology"/>
<dbReference type="PANTHER" id="PTHR30448:SF0">
    <property type="entry name" value="RNASE ADAPTER PROTEIN RAPZ"/>
    <property type="match status" value="1"/>
</dbReference>
<dbReference type="SUPFAM" id="SSF52540">
    <property type="entry name" value="P-loop containing nucleoside triphosphate hydrolases"/>
    <property type="match status" value="1"/>
</dbReference>
<keyword evidence="8" id="KW-1185">Reference proteome</keyword>
<accession>A0ABT1EFP5</accession>
<evidence type="ECO:0000256" key="1">
    <source>
        <dbReference type="ARBA" id="ARBA00022741"/>
    </source>
</evidence>
<dbReference type="Proteomes" id="UP001523566">
    <property type="component" value="Unassembled WGS sequence"/>
</dbReference>
<feature type="binding site" evidence="4">
    <location>
        <begin position="8"/>
        <end position="15"/>
    </location>
    <ligand>
        <name>ATP</name>
        <dbReference type="ChEBI" id="CHEBI:30616"/>
    </ligand>
</feature>
<dbReference type="Gene3D" id="3.40.50.300">
    <property type="entry name" value="P-loop containing nucleotide triphosphate hydrolases"/>
    <property type="match status" value="1"/>
</dbReference>
<dbReference type="HAMAP" id="MF_00636">
    <property type="entry name" value="RapZ_like"/>
    <property type="match status" value="1"/>
</dbReference>
<evidence type="ECO:0000256" key="2">
    <source>
        <dbReference type="ARBA" id="ARBA00022840"/>
    </source>
</evidence>
<sequence length="286" mass="32800">MRIEIVTGMSGAGKSSALKILEDLEYFCVDNLPLELIPKFIEILNFVETSKSKVAIGLDIRGGINLKKLNGVLEEIKKNGFQSSILFLEASDEVLIRRYKETRRVHPLAKRNGRIEDGIFKEREQLTAIKEISNYVIDTSSMQFKELNRSIQAIVVEGDHVSNMFVTILSFGYKYGTPRDADIIMDARFLPNPYYIEELREQTGQDVEVKKYVLENPVSKDFLARIKELLFFLLPNYRSEGKHQLVVGIGCTGGKHRSVALTEEIYASLRQDKQYDIYIEHRDIEK</sequence>
<evidence type="ECO:0000256" key="3">
    <source>
        <dbReference type="ARBA" id="ARBA00023134"/>
    </source>
</evidence>
<name>A0ABT1EFP5_9FIRM</name>
<dbReference type="PANTHER" id="PTHR30448">
    <property type="entry name" value="RNASE ADAPTER PROTEIN RAPZ"/>
    <property type="match status" value="1"/>
</dbReference>
<dbReference type="InterPro" id="IPR005337">
    <property type="entry name" value="RapZ-like"/>
</dbReference>
<dbReference type="Pfam" id="PF03668">
    <property type="entry name" value="RapZ-like_N"/>
    <property type="match status" value="1"/>
</dbReference>
<protein>
    <submittedName>
        <fullName evidence="7">RNase adapter RapZ</fullName>
    </submittedName>
</protein>